<protein>
    <recommendedName>
        <fullName evidence="1">SET domain-containing protein</fullName>
    </recommendedName>
</protein>
<dbReference type="OrthoDB" id="5984008at2759"/>
<dbReference type="AlphaFoldDB" id="A0A4P9XZC4"/>
<reference evidence="3" key="1">
    <citation type="journal article" date="2018" name="Nat. Microbiol.">
        <title>Leveraging single-cell genomics to expand the fungal tree of life.</title>
        <authorList>
            <person name="Ahrendt S.R."/>
            <person name="Quandt C.A."/>
            <person name="Ciobanu D."/>
            <person name="Clum A."/>
            <person name="Salamov A."/>
            <person name="Andreopoulos B."/>
            <person name="Cheng J.F."/>
            <person name="Woyke T."/>
            <person name="Pelin A."/>
            <person name="Henrissat B."/>
            <person name="Reynolds N.K."/>
            <person name="Benny G.L."/>
            <person name="Smith M.E."/>
            <person name="James T.Y."/>
            <person name="Grigoriev I.V."/>
        </authorList>
    </citation>
    <scope>NUCLEOTIDE SEQUENCE [LARGE SCALE GENOMIC DNA]</scope>
</reference>
<proteinExistence type="predicted"/>
<dbReference type="SUPFAM" id="SSF82199">
    <property type="entry name" value="SET domain"/>
    <property type="match status" value="1"/>
</dbReference>
<dbReference type="PANTHER" id="PTHR12350:SF19">
    <property type="entry name" value="SET DOMAIN-CONTAINING PROTEIN"/>
    <property type="match status" value="1"/>
</dbReference>
<evidence type="ECO:0000313" key="2">
    <source>
        <dbReference type="EMBL" id="RKP11757.1"/>
    </source>
</evidence>
<dbReference type="InterPro" id="IPR053201">
    <property type="entry name" value="Flavunoidine_N-MTase"/>
</dbReference>
<dbReference type="PANTHER" id="PTHR12350">
    <property type="entry name" value="HISTONE-LYSINE N-METHYLTRANSFERASE-RELATED"/>
    <property type="match status" value="1"/>
</dbReference>
<feature type="domain" description="SET" evidence="1">
    <location>
        <begin position="14"/>
        <end position="109"/>
    </location>
</feature>
<dbReference type="Proteomes" id="UP000267251">
    <property type="component" value="Unassembled WGS sequence"/>
</dbReference>
<keyword evidence="3" id="KW-1185">Reference proteome</keyword>
<dbReference type="InterPro" id="IPR001214">
    <property type="entry name" value="SET_dom"/>
</dbReference>
<organism evidence="2 3">
    <name type="scientific">Piptocephalis cylindrospora</name>
    <dbReference type="NCBI Taxonomy" id="1907219"/>
    <lineage>
        <taxon>Eukaryota</taxon>
        <taxon>Fungi</taxon>
        <taxon>Fungi incertae sedis</taxon>
        <taxon>Zoopagomycota</taxon>
        <taxon>Zoopagomycotina</taxon>
        <taxon>Zoopagomycetes</taxon>
        <taxon>Zoopagales</taxon>
        <taxon>Piptocephalidaceae</taxon>
        <taxon>Piptocephalis</taxon>
    </lineage>
</organism>
<sequence length="163" mass="17985">MSNNTYAPSNPEAFTVQFGNDPESFMSKLVASRPFIEGERIGSLGVSHPSSAPVYSTVQVGREAHIELDSDLRYTNHSCQPSTLFDTVTMEVRAARDIEAGEELTYFYPSTEWKVTQVFPCWCGSEQCIGDVQGASYLSPKALEGHYVNPHITALVQEGSKKE</sequence>
<accession>A0A4P9XZC4</accession>
<evidence type="ECO:0000313" key="3">
    <source>
        <dbReference type="Proteomes" id="UP000267251"/>
    </source>
</evidence>
<dbReference type="InterPro" id="IPR046341">
    <property type="entry name" value="SET_dom_sf"/>
</dbReference>
<dbReference type="Pfam" id="PF00856">
    <property type="entry name" value="SET"/>
    <property type="match status" value="1"/>
</dbReference>
<dbReference type="Gene3D" id="2.170.270.10">
    <property type="entry name" value="SET domain"/>
    <property type="match status" value="1"/>
</dbReference>
<dbReference type="EMBL" id="KZ988673">
    <property type="protein sequence ID" value="RKP11757.1"/>
    <property type="molecule type" value="Genomic_DNA"/>
</dbReference>
<name>A0A4P9XZC4_9FUNG</name>
<evidence type="ECO:0000259" key="1">
    <source>
        <dbReference type="PROSITE" id="PS50280"/>
    </source>
</evidence>
<dbReference type="PROSITE" id="PS50280">
    <property type="entry name" value="SET"/>
    <property type="match status" value="1"/>
</dbReference>
<gene>
    <name evidence="2" type="ORF">BJ684DRAFT_12493</name>
</gene>